<dbReference type="Pfam" id="PF03737">
    <property type="entry name" value="RraA-like"/>
    <property type="match status" value="1"/>
</dbReference>
<evidence type="ECO:0000256" key="4">
    <source>
        <dbReference type="ARBA" id="ARBA00011233"/>
    </source>
</evidence>
<reference evidence="15 16" key="1">
    <citation type="submission" date="2016-10" db="EMBL/GenBank/DDBJ databases">
        <authorList>
            <person name="de Groot N.N."/>
        </authorList>
    </citation>
    <scope>NUCLEOTIDE SEQUENCE [LARGE SCALE GENOMIC DNA]</scope>
    <source>
        <strain evidence="15 16">DSM 20117</strain>
    </source>
</reference>
<evidence type="ECO:0000256" key="2">
    <source>
        <dbReference type="ARBA" id="ARBA00001968"/>
    </source>
</evidence>
<dbReference type="EC" id="4.1.3.17" evidence="5"/>
<feature type="region of interest" description="Disordered" evidence="14">
    <location>
        <begin position="1"/>
        <end position="21"/>
    </location>
</feature>
<evidence type="ECO:0000256" key="9">
    <source>
        <dbReference type="ARBA" id="ARBA00029596"/>
    </source>
</evidence>
<dbReference type="GO" id="GO:0008948">
    <property type="term" value="F:oxaloacetate decarboxylase activity"/>
    <property type="evidence" value="ECO:0007669"/>
    <property type="project" value="UniProtKB-EC"/>
</dbReference>
<dbReference type="EMBL" id="FNKH01000002">
    <property type="protein sequence ID" value="SDQ31523.1"/>
    <property type="molecule type" value="Genomic_DNA"/>
</dbReference>
<evidence type="ECO:0000313" key="15">
    <source>
        <dbReference type="EMBL" id="SDQ31523.1"/>
    </source>
</evidence>
<accession>A0A1H0ZVU7</accession>
<evidence type="ECO:0000256" key="10">
    <source>
        <dbReference type="ARBA" id="ARBA00030169"/>
    </source>
</evidence>
<comment type="cofactor">
    <cofactor evidence="2">
        <name>a divalent metal cation</name>
        <dbReference type="ChEBI" id="CHEBI:60240"/>
    </cofactor>
</comment>
<name>A0A1H0ZVU7_9MICC</name>
<comment type="function">
    <text evidence="8">Catalyzes the aldol cleavage of 4-hydroxy-4-methyl-2-oxoglutarate (HMG) into 2 molecules of pyruvate. Also contains a secondary oxaloacetate (OAA) decarboxylase activity due to the common pyruvate enolate transition state formed following C-C bond cleavage in the retro-aldol and decarboxylation reactions.</text>
</comment>
<evidence type="ECO:0000256" key="14">
    <source>
        <dbReference type="SAM" id="MobiDB-lite"/>
    </source>
</evidence>
<proteinExistence type="inferred from homology"/>
<dbReference type="InterPro" id="IPR036704">
    <property type="entry name" value="RraA/RraA-like_sf"/>
</dbReference>
<evidence type="ECO:0000256" key="13">
    <source>
        <dbReference type="PIRSR" id="PIRSR605493-1"/>
    </source>
</evidence>
<dbReference type="EC" id="4.1.1.112" evidence="6"/>
<dbReference type="InterPro" id="IPR005493">
    <property type="entry name" value="RraA/RraA-like"/>
</dbReference>
<dbReference type="STRING" id="37928.SAMN04489742_0594"/>
<comment type="catalytic activity">
    <reaction evidence="1">
        <text>4-hydroxy-4-methyl-2-oxoglutarate = 2 pyruvate</text>
        <dbReference type="Rhea" id="RHEA:22748"/>
        <dbReference type="ChEBI" id="CHEBI:15361"/>
        <dbReference type="ChEBI" id="CHEBI:58276"/>
        <dbReference type="EC" id="4.1.3.17"/>
    </reaction>
</comment>
<evidence type="ECO:0000256" key="12">
    <source>
        <dbReference type="ARBA" id="ARBA00047973"/>
    </source>
</evidence>
<evidence type="ECO:0000256" key="6">
    <source>
        <dbReference type="ARBA" id="ARBA00012947"/>
    </source>
</evidence>
<keyword evidence="13" id="KW-0479">Metal-binding</keyword>
<evidence type="ECO:0000256" key="3">
    <source>
        <dbReference type="ARBA" id="ARBA00008621"/>
    </source>
</evidence>
<organism evidence="15 16">
    <name type="scientific">Crystallibacter crystallopoietes</name>
    <dbReference type="NCBI Taxonomy" id="37928"/>
    <lineage>
        <taxon>Bacteria</taxon>
        <taxon>Bacillati</taxon>
        <taxon>Actinomycetota</taxon>
        <taxon>Actinomycetes</taxon>
        <taxon>Micrococcales</taxon>
        <taxon>Micrococcaceae</taxon>
        <taxon>Crystallibacter</taxon>
    </lineage>
</organism>
<dbReference type="RefSeq" id="WP_236777313.1">
    <property type="nucleotide sequence ID" value="NZ_CP018863.1"/>
</dbReference>
<comment type="catalytic activity">
    <reaction evidence="12">
        <text>oxaloacetate + H(+) = pyruvate + CO2</text>
        <dbReference type="Rhea" id="RHEA:15641"/>
        <dbReference type="ChEBI" id="CHEBI:15361"/>
        <dbReference type="ChEBI" id="CHEBI:15378"/>
        <dbReference type="ChEBI" id="CHEBI:16452"/>
        <dbReference type="ChEBI" id="CHEBI:16526"/>
        <dbReference type="EC" id="4.1.1.112"/>
    </reaction>
</comment>
<gene>
    <name evidence="15" type="ORF">SAMN04489742_0594</name>
</gene>
<comment type="subunit">
    <text evidence="4">Homotrimer.</text>
</comment>
<dbReference type="SUPFAM" id="SSF89562">
    <property type="entry name" value="RraA-like"/>
    <property type="match status" value="1"/>
</dbReference>
<feature type="binding site" evidence="13">
    <location>
        <position position="130"/>
    </location>
    <ligand>
        <name>Mg(2+)</name>
        <dbReference type="ChEBI" id="CHEBI:18420"/>
    </ligand>
</feature>
<evidence type="ECO:0000256" key="1">
    <source>
        <dbReference type="ARBA" id="ARBA00001342"/>
    </source>
</evidence>
<evidence type="ECO:0000256" key="8">
    <source>
        <dbReference type="ARBA" id="ARBA00025046"/>
    </source>
</evidence>
<comment type="cofactor">
    <cofactor evidence="13">
        <name>Mg(2+)</name>
        <dbReference type="ChEBI" id="CHEBI:18420"/>
    </cofactor>
</comment>
<comment type="similarity">
    <text evidence="3">Belongs to the class II aldolase/RraA-like family.</text>
</comment>
<keyword evidence="16" id="KW-1185">Reference proteome</keyword>
<dbReference type="GO" id="GO:0046872">
    <property type="term" value="F:metal ion binding"/>
    <property type="evidence" value="ECO:0007669"/>
    <property type="project" value="UniProtKB-KW"/>
</dbReference>
<evidence type="ECO:0000256" key="5">
    <source>
        <dbReference type="ARBA" id="ARBA00012213"/>
    </source>
</evidence>
<protein>
    <recommendedName>
        <fullName evidence="7">Putative 4-hydroxy-4-methyl-2-oxoglutarate aldolase</fullName>
        <ecNumber evidence="6">4.1.1.112</ecNumber>
        <ecNumber evidence="5">4.1.3.17</ecNumber>
    </recommendedName>
    <alternativeName>
        <fullName evidence="11">Oxaloacetate decarboxylase</fullName>
    </alternativeName>
    <alternativeName>
        <fullName evidence="9">Regulator of ribonuclease activity homolog</fullName>
    </alternativeName>
    <alternativeName>
        <fullName evidence="10">RraA-like protein</fullName>
    </alternativeName>
</protein>
<dbReference type="CDD" id="cd16841">
    <property type="entry name" value="RraA_family"/>
    <property type="match status" value="1"/>
</dbReference>
<keyword evidence="13" id="KW-0460">Magnesium</keyword>
<evidence type="ECO:0000256" key="7">
    <source>
        <dbReference type="ARBA" id="ARBA00016549"/>
    </source>
</evidence>
<evidence type="ECO:0000313" key="16">
    <source>
        <dbReference type="Proteomes" id="UP000181917"/>
    </source>
</evidence>
<dbReference type="PANTHER" id="PTHR33254:SF4">
    <property type="entry name" value="4-HYDROXY-4-METHYL-2-OXOGLUTARATE ALDOLASE 3-RELATED"/>
    <property type="match status" value="1"/>
</dbReference>
<sequence length="232" mass="23686">MEMSAAGTLATGTPGQPAEPAALPELPELLDRLRRVSFPTLGHFLEEGFCSSEIRAVVPGVRMVGVASTARIPDADAVAVNHALLRLQPGEVLVLDMDGDRQHAPVGAVTSAAARARGAAGILVDGPVTDVVELNTANDGGALPVFARGTTCLTTKRHASGRAEFGIPVSVGGATVRPGDIVLGDDNGVVVLAPEVAAAVVLQAVESDAAEPNILSRIAAGEPLERILYLGQ</sequence>
<dbReference type="PANTHER" id="PTHR33254">
    <property type="entry name" value="4-HYDROXY-4-METHYL-2-OXOGLUTARATE ALDOLASE 3-RELATED"/>
    <property type="match status" value="1"/>
</dbReference>
<evidence type="ECO:0000256" key="11">
    <source>
        <dbReference type="ARBA" id="ARBA00032305"/>
    </source>
</evidence>
<dbReference type="Gene3D" id="3.50.30.40">
    <property type="entry name" value="Ribonuclease E inhibitor RraA/RraA-like"/>
    <property type="match status" value="1"/>
</dbReference>
<dbReference type="Proteomes" id="UP000181917">
    <property type="component" value="Unassembled WGS sequence"/>
</dbReference>
<dbReference type="AlphaFoldDB" id="A0A1H0ZVU7"/>
<dbReference type="GO" id="GO:0047443">
    <property type="term" value="F:4-hydroxy-4-methyl-2-oxoglutarate aldolase activity"/>
    <property type="evidence" value="ECO:0007669"/>
    <property type="project" value="UniProtKB-EC"/>
</dbReference>